<gene>
    <name evidence="1" type="ORF">AZO1586I_1015</name>
    <name evidence="2" type="ORF">AZO1586I_1457</name>
</gene>
<accession>A0ABM8M8U8</accession>
<dbReference type="EMBL" id="CAHJWF010000296">
    <property type="protein sequence ID" value="CAB5505451.1"/>
    <property type="molecule type" value="Genomic_DNA"/>
</dbReference>
<feature type="non-terminal residue" evidence="2">
    <location>
        <position position="22"/>
    </location>
</feature>
<sequence length="22" mass="2605">MRYLHITLMFIVCTISINLHAD</sequence>
<reference evidence="2 3" key="1">
    <citation type="submission" date="2020-05" db="EMBL/GenBank/DDBJ databases">
        <authorList>
            <person name="Petersen J."/>
            <person name="Sayavedra L."/>
        </authorList>
    </citation>
    <scope>NUCLEOTIDE SEQUENCE [LARGE SCALE GENOMIC DNA]</scope>
    <source>
        <strain evidence="2">B azoricus SOX ET2 1586I</strain>
    </source>
</reference>
<evidence type="ECO:0000313" key="1">
    <source>
        <dbReference type="EMBL" id="CAB5502780.1"/>
    </source>
</evidence>
<dbReference type="EMBL" id="CAHJWF010000239">
    <property type="protein sequence ID" value="CAB5502780.1"/>
    <property type="molecule type" value="Genomic_DNA"/>
</dbReference>
<evidence type="ECO:0000313" key="3">
    <source>
        <dbReference type="Proteomes" id="UP000626656"/>
    </source>
</evidence>
<comment type="caution">
    <text evidence="2">The sequence shown here is derived from an EMBL/GenBank/DDBJ whole genome shotgun (WGS) entry which is preliminary data.</text>
</comment>
<protein>
    <submittedName>
        <fullName evidence="2">Uncharacterized protein</fullName>
    </submittedName>
</protein>
<dbReference type="Proteomes" id="UP000626656">
    <property type="component" value="Unassembled WGS sequence"/>
</dbReference>
<keyword evidence="3" id="KW-1185">Reference proteome</keyword>
<name>A0ABM8M8U8_9GAMM</name>
<proteinExistence type="predicted"/>
<organism evidence="2 3">
    <name type="scientific">Bathymodiolus thermophilus thioautotrophic gill symbiont</name>
    <dbReference type="NCBI Taxonomy" id="2360"/>
    <lineage>
        <taxon>Bacteria</taxon>
        <taxon>Pseudomonadati</taxon>
        <taxon>Pseudomonadota</taxon>
        <taxon>Gammaproteobacteria</taxon>
        <taxon>sulfur-oxidizing symbionts</taxon>
    </lineage>
</organism>
<evidence type="ECO:0000313" key="2">
    <source>
        <dbReference type="EMBL" id="CAB5505451.1"/>
    </source>
</evidence>